<accession>S2KFG1</accession>
<name>S2KFG1_LITA3</name>
<evidence type="ECO:0000256" key="1">
    <source>
        <dbReference type="SAM" id="MobiDB-lite"/>
    </source>
</evidence>
<keyword evidence="3" id="KW-1185">Reference proteome</keyword>
<dbReference type="EMBL" id="ASTJ01000039">
    <property type="protein sequence ID" value="EPC00857.1"/>
    <property type="molecule type" value="Genomic_DNA"/>
</dbReference>
<dbReference type="RefSeq" id="WP_016418449.1">
    <property type="nucleotide sequence ID" value="NZ_AUAB01000005.1"/>
</dbReference>
<dbReference type="AlphaFoldDB" id="S2KFG1"/>
<dbReference type="InterPro" id="IPR021333">
    <property type="entry name" value="DUF2946"/>
</dbReference>
<organism evidence="2 3">
    <name type="scientific">Litchfieldella anticariensis (strain DSM 16096 / CECT 5854 / CIP 108499 / LMG 22089 / FP35)</name>
    <name type="common">Halomonas anticariensis</name>
    <dbReference type="NCBI Taxonomy" id="1121939"/>
    <lineage>
        <taxon>Bacteria</taxon>
        <taxon>Pseudomonadati</taxon>
        <taxon>Pseudomonadota</taxon>
        <taxon>Gammaproteobacteria</taxon>
        <taxon>Oceanospirillales</taxon>
        <taxon>Halomonadaceae</taxon>
        <taxon>Litchfieldella</taxon>
    </lineage>
</organism>
<evidence type="ECO:0008006" key="4">
    <source>
        <dbReference type="Google" id="ProtNLM"/>
    </source>
</evidence>
<sequence length="141" mass="15459">MSRFVHRWHRLLTWLGLCALLLMFAGPLISQFQRLLEMPTTAAMSSHAHGEAMAHYSAAADAMPSHYGEVTACDYCTLFLHMPGIAPPLALPDIGPSQEGRVESVSPSPPPPEQHYPFYIGRAPPRMSSLPFSPLSFARSA</sequence>
<proteinExistence type="predicted"/>
<dbReference type="OrthoDB" id="6896047at2"/>
<protein>
    <recommendedName>
        <fullName evidence="4">DUF2946 domain-containing protein</fullName>
    </recommendedName>
</protein>
<gene>
    <name evidence="2" type="ORF">L861_13790</name>
</gene>
<evidence type="ECO:0000313" key="3">
    <source>
        <dbReference type="Proteomes" id="UP000014463"/>
    </source>
</evidence>
<evidence type="ECO:0000313" key="2">
    <source>
        <dbReference type="EMBL" id="EPC00857.1"/>
    </source>
</evidence>
<reference evidence="2 3" key="1">
    <citation type="journal article" date="2013" name="Genome Announc.">
        <title>Draft genome sequence of the moderately halophilic gammaproteobacterium Halomonas anticariensis FP35.</title>
        <authorList>
            <person name="Tahrioui A."/>
            <person name="Quesada E."/>
            <person name="Llamas I."/>
        </authorList>
    </citation>
    <scope>NUCLEOTIDE SEQUENCE [LARGE SCALE GENOMIC DNA]</scope>
    <source>
        <strain evidence="3">DSM 16096 / CECT 5854 / LMG 22089 / FP35</strain>
    </source>
</reference>
<comment type="caution">
    <text evidence="2">The sequence shown here is derived from an EMBL/GenBank/DDBJ whole genome shotgun (WGS) entry which is preliminary data.</text>
</comment>
<dbReference type="Proteomes" id="UP000014463">
    <property type="component" value="Unassembled WGS sequence"/>
</dbReference>
<dbReference type="PATRIC" id="fig|1121939.11.peg.3936"/>
<feature type="region of interest" description="Disordered" evidence="1">
    <location>
        <begin position="91"/>
        <end position="141"/>
    </location>
</feature>
<dbReference type="Pfam" id="PF11162">
    <property type="entry name" value="DUF2946"/>
    <property type="match status" value="1"/>
</dbReference>
<dbReference type="STRING" id="1121939.L861_13790"/>